<sequence>MATLVNDRIDVRISKEHKELIKYAAEISGFKTVSEFIVTLAKNEANRIIEEESKILKSMNDKVLFVETLLDPPTPNKALEAARKAYNQFSNLSSDDLKGFRKKA</sequence>
<dbReference type="AlphaFoldDB" id="A0A4R7CZ71"/>
<keyword evidence="1" id="KW-1277">Toxin-antitoxin system</keyword>
<dbReference type="PANTHER" id="PTHR35401">
    <property type="entry name" value="COPG FAMILY HELIX-TURN-HELIX PROTEIN-RELATED-RELATED"/>
    <property type="match status" value="1"/>
</dbReference>
<accession>A0A4R7CZ71</accession>
<dbReference type="OrthoDB" id="595305at2"/>
<dbReference type="InterPro" id="IPR010985">
    <property type="entry name" value="Ribbon_hlx_hlx"/>
</dbReference>
<evidence type="ECO:0000313" key="3">
    <source>
        <dbReference type="EMBL" id="TDS13212.1"/>
    </source>
</evidence>
<comment type="caution">
    <text evidence="3">The sequence shown here is derived from an EMBL/GenBank/DDBJ whole genome shotgun (WGS) entry which is preliminary data.</text>
</comment>
<dbReference type="Proteomes" id="UP000294752">
    <property type="component" value="Unassembled WGS sequence"/>
</dbReference>
<keyword evidence="4" id="KW-1185">Reference proteome</keyword>
<dbReference type="GO" id="GO:0006355">
    <property type="term" value="P:regulation of DNA-templated transcription"/>
    <property type="evidence" value="ECO:0007669"/>
    <property type="project" value="InterPro"/>
</dbReference>
<dbReference type="InterPro" id="IPR014795">
    <property type="entry name" value="TacA_1-like"/>
</dbReference>
<evidence type="ECO:0000256" key="2">
    <source>
        <dbReference type="ARBA" id="ARBA00049988"/>
    </source>
</evidence>
<dbReference type="EMBL" id="SNZV01000005">
    <property type="protein sequence ID" value="TDS13212.1"/>
    <property type="molecule type" value="Genomic_DNA"/>
</dbReference>
<proteinExistence type="inferred from homology"/>
<comment type="similarity">
    <text evidence="2">Belongs to the TacA antitoxin family.</text>
</comment>
<dbReference type="Gene3D" id="1.20.5.780">
    <property type="entry name" value="Single helix bin"/>
    <property type="match status" value="1"/>
</dbReference>
<dbReference type="Pfam" id="PF08681">
    <property type="entry name" value="TacA1"/>
    <property type="match status" value="1"/>
</dbReference>
<name>A0A4R7CZ71_9SPHI</name>
<evidence type="ECO:0000313" key="4">
    <source>
        <dbReference type="Proteomes" id="UP000294752"/>
    </source>
</evidence>
<dbReference type="PANTHER" id="PTHR35401:SF2">
    <property type="entry name" value="ABC-TYPE TRANSPORT SYSTEM"/>
    <property type="match status" value="1"/>
</dbReference>
<organism evidence="3 4">
    <name type="scientific">Sphingobacterium paludis</name>
    <dbReference type="NCBI Taxonomy" id="1476465"/>
    <lineage>
        <taxon>Bacteria</taxon>
        <taxon>Pseudomonadati</taxon>
        <taxon>Bacteroidota</taxon>
        <taxon>Sphingobacteriia</taxon>
        <taxon>Sphingobacteriales</taxon>
        <taxon>Sphingobacteriaceae</taxon>
        <taxon>Sphingobacterium</taxon>
    </lineage>
</organism>
<gene>
    <name evidence="3" type="ORF">B0I21_105346</name>
</gene>
<reference evidence="3 4" key="1">
    <citation type="submission" date="2019-03" db="EMBL/GenBank/DDBJ databases">
        <title>Genomic Encyclopedia of Type Strains, Phase III (KMG-III): the genomes of soil and plant-associated and newly described type strains.</title>
        <authorList>
            <person name="Whitman W."/>
        </authorList>
    </citation>
    <scope>NUCLEOTIDE SEQUENCE [LARGE SCALE GENOMIC DNA]</scope>
    <source>
        <strain evidence="3 4">CGMCC 1.12801</strain>
    </source>
</reference>
<evidence type="ECO:0000256" key="1">
    <source>
        <dbReference type="ARBA" id="ARBA00022649"/>
    </source>
</evidence>
<dbReference type="SUPFAM" id="SSF47598">
    <property type="entry name" value="Ribbon-helix-helix"/>
    <property type="match status" value="1"/>
</dbReference>
<protein>
    <submittedName>
        <fullName evidence="3">Uncharacterized protein (DUF1778 family)</fullName>
    </submittedName>
</protein>
<dbReference type="RefSeq" id="WP_133640691.1">
    <property type="nucleotide sequence ID" value="NZ_SNZV01000005.1"/>
</dbReference>